<keyword evidence="3" id="KW-1185">Reference proteome</keyword>
<dbReference type="Proteomes" id="UP001208649">
    <property type="component" value="Unassembled WGS sequence"/>
</dbReference>
<evidence type="ECO:0000313" key="2">
    <source>
        <dbReference type="EMBL" id="MCU7618220.1"/>
    </source>
</evidence>
<keyword evidence="1" id="KW-0732">Signal</keyword>
<dbReference type="EMBL" id="JAOTEM010000003">
    <property type="protein sequence ID" value="MCU7618220.1"/>
    <property type="molecule type" value="Genomic_DNA"/>
</dbReference>
<feature type="chain" id="PRO_5046270870" evidence="1">
    <location>
        <begin position="19"/>
        <end position="196"/>
    </location>
</feature>
<gene>
    <name evidence="2" type="ORF">NZ698_13505</name>
</gene>
<comment type="caution">
    <text evidence="2">The sequence shown here is derived from an EMBL/GenBank/DDBJ whole genome shotgun (WGS) entry which is preliminary data.</text>
</comment>
<sequence length="196" mass="20701">MKNIIKIFCLLIANVAMAQVAIGKASVSTIPPANTVTNPSISLEFGDYGGALLGRGIVLPWITAAMDKAAAVPGTIIYDTVDKIVKYKNGSTAGSWFELSKNENNPIVGDTTGVVNTALQDSFTDNPDAKVSIGTPVTPSVPGILVLENSNQAMVLPKVASPHTNVLNPEPGTMVYDTATKQLAIFNGKVWSFWKP</sequence>
<feature type="signal peptide" evidence="1">
    <location>
        <begin position="1"/>
        <end position="18"/>
    </location>
</feature>
<evidence type="ECO:0000313" key="3">
    <source>
        <dbReference type="Proteomes" id="UP001208649"/>
    </source>
</evidence>
<name>A0ABT2W7M3_9FLAO</name>
<proteinExistence type="predicted"/>
<accession>A0ABT2W7M3</accession>
<reference evidence="3" key="1">
    <citation type="submission" date="2023-07" db="EMBL/GenBank/DDBJ databases">
        <title>Chryseobacterium sp. strain PBS4-4 Genome sequencing and assembly.</title>
        <authorList>
            <person name="Jung Y."/>
        </authorList>
    </citation>
    <scope>NUCLEOTIDE SEQUENCE [LARGE SCALE GENOMIC DNA]</scope>
    <source>
        <strain evidence="3">PBS4-4</strain>
    </source>
</reference>
<protein>
    <submittedName>
        <fullName evidence="2">Uncharacterized protein</fullName>
    </submittedName>
</protein>
<evidence type="ECO:0000256" key="1">
    <source>
        <dbReference type="SAM" id="SignalP"/>
    </source>
</evidence>
<dbReference type="RefSeq" id="WP_263003712.1">
    <property type="nucleotide sequence ID" value="NZ_JAOTEM010000003.1"/>
</dbReference>
<organism evidence="2 3">
    <name type="scientific">Chryseobacterium edaphi</name>
    <dbReference type="NCBI Taxonomy" id="2976532"/>
    <lineage>
        <taxon>Bacteria</taxon>
        <taxon>Pseudomonadati</taxon>
        <taxon>Bacteroidota</taxon>
        <taxon>Flavobacteriia</taxon>
        <taxon>Flavobacteriales</taxon>
        <taxon>Weeksellaceae</taxon>
        <taxon>Chryseobacterium group</taxon>
        <taxon>Chryseobacterium</taxon>
    </lineage>
</organism>